<dbReference type="AlphaFoldDB" id="A0A1B2EH47"/>
<evidence type="ECO:0000256" key="1">
    <source>
        <dbReference type="SAM" id="MobiDB-lite"/>
    </source>
</evidence>
<feature type="compositionally biased region" description="Basic and acidic residues" evidence="1">
    <location>
        <begin position="54"/>
        <end position="74"/>
    </location>
</feature>
<feature type="region of interest" description="Disordered" evidence="1">
    <location>
        <begin position="1"/>
        <end position="94"/>
    </location>
</feature>
<dbReference type="RefSeq" id="WP_099510307.1">
    <property type="nucleotide sequence ID" value="NZ_CP016616.1"/>
</dbReference>
<dbReference type="OrthoDB" id="8019851at2"/>
<proteinExistence type="predicted"/>
<evidence type="ECO:0000313" key="2">
    <source>
        <dbReference type="EMBL" id="ANY79303.1"/>
    </source>
</evidence>
<accession>A0A1B2EH47</accession>
<feature type="compositionally biased region" description="Basic and acidic residues" evidence="1">
    <location>
        <begin position="17"/>
        <end position="42"/>
    </location>
</feature>
<gene>
    <name evidence="2" type="ORF">BB934_14645</name>
</gene>
<dbReference type="KEGG" id="moc:BB934_14645"/>
<organism evidence="2">
    <name type="scientific">Microvirga ossetica</name>
    <dbReference type="NCBI Taxonomy" id="1882682"/>
    <lineage>
        <taxon>Bacteria</taxon>
        <taxon>Pseudomonadati</taxon>
        <taxon>Pseudomonadota</taxon>
        <taxon>Alphaproteobacteria</taxon>
        <taxon>Hyphomicrobiales</taxon>
        <taxon>Methylobacteriaceae</taxon>
        <taxon>Microvirga</taxon>
    </lineage>
</organism>
<dbReference type="EMBL" id="CP016616">
    <property type="protein sequence ID" value="ANY79303.1"/>
    <property type="molecule type" value="Genomic_DNA"/>
</dbReference>
<sequence length="94" mass="10516">MDLSKMISRLSPKKRKAEQAEKAEKAREELKANAEKALRMKQEAGPQTNIPEHQTAHDGMHQDPHQVELDRSGREGGFTPQLKRSKVARSGDAS</sequence>
<reference evidence="2" key="1">
    <citation type="submission" date="2016-07" db="EMBL/GenBank/DDBJ databases">
        <title>Microvirga ossetica sp. nov. a new species of rhizobia isolated from root nodules of the legume species Vicia alpestris Steven originated from North Ossetia region in the Caucasus.</title>
        <authorList>
            <person name="Safronova V.I."/>
            <person name="Kuznetsova I.G."/>
            <person name="Sazanova A.L."/>
            <person name="Belimov A."/>
            <person name="Andronov E."/>
            <person name="Osledkin Y.S."/>
            <person name="Onishchuk O.P."/>
            <person name="Kurchak O.N."/>
            <person name="Shaposhnikov A.I."/>
            <person name="Willems A."/>
            <person name="Tikhonovich I.A."/>
        </authorList>
    </citation>
    <scope>NUCLEOTIDE SEQUENCE [LARGE SCALE GENOMIC DNA]</scope>
    <source>
        <strain evidence="2">V5/3M</strain>
    </source>
</reference>
<name>A0A1B2EH47_9HYPH</name>
<protein>
    <submittedName>
        <fullName evidence="2">Uncharacterized protein</fullName>
    </submittedName>
</protein>